<organism evidence="1 2">
    <name type="scientific">Lipomyces orientalis</name>
    <dbReference type="NCBI Taxonomy" id="1233043"/>
    <lineage>
        <taxon>Eukaryota</taxon>
        <taxon>Fungi</taxon>
        <taxon>Dikarya</taxon>
        <taxon>Ascomycota</taxon>
        <taxon>Saccharomycotina</taxon>
        <taxon>Lipomycetes</taxon>
        <taxon>Lipomycetales</taxon>
        <taxon>Lipomycetaceae</taxon>
        <taxon>Lipomyces</taxon>
    </lineage>
</organism>
<dbReference type="EMBL" id="MU970047">
    <property type="protein sequence ID" value="KAK9324728.1"/>
    <property type="molecule type" value="Genomic_DNA"/>
</dbReference>
<dbReference type="Proteomes" id="UP001489719">
    <property type="component" value="Unassembled WGS sequence"/>
</dbReference>
<gene>
    <name evidence="1" type="ORF">V1517DRAFT_316703</name>
</gene>
<protein>
    <submittedName>
        <fullName evidence="1">Uncharacterized protein</fullName>
    </submittedName>
</protein>
<evidence type="ECO:0000313" key="1">
    <source>
        <dbReference type="EMBL" id="KAK9324728.1"/>
    </source>
</evidence>
<reference evidence="2" key="1">
    <citation type="journal article" date="2024" name="Front. Bioeng. Biotechnol.">
        <title>Genome-scale model development and genomic sequencing of the oleaginous clade Lipomyces.</title>
        <authorList>
            <person name="Czajka J.J."/>
            <person name="Han Y."/>
            <person name="Kim J."/>
            <person name="Mondo S.J."/>
            <person name="Hofstad B.A."/>
            <person name="Robles A."/>
            <person name="Haridas S."/>
            <person name="Riley R."/>
            <person name="LaButti K."/>
            <person name="Pangilinan J."/>
            <person name="Andreopoulos W."/>
            <person name="Lipzen A."/>
            <person name="Yan J."/>
            <person name="Wang M."/>
            <person name="Ng V."/>
            <person name="Grigoriev I.V."/>
            <person name="Spatafora J.W."/>
            <person name="Magnuson J.K."/>
            <person name="Baker S.E."/>
            <person name="Pomraning K.R."/>
        </authorList>
    </citation>
    <scope>NUCLEOTIDE SEQUENCE [LARGE SCALE GENOMIC DNA]</scope>
    <source>
        <strain evidence="2">CBS 10300</strain>
    </source>
</reference>
<accession>A0ACC3TX06</accession>
<sequence length="641" mass="69250">MDSFFFRPDHARDPAATQHNDRHQLIPLTALYSHAAAAPSPSPSPSPAPAGAATTVFADTGNPNHHHRVIGPFTLGQHRRRSSASRTRTGCWTCRLRRKKCTEEKPACAACLRLKLACDGYGDRPDFMKSADAMGRKRDEIRTSIRAFKGQPVPQPADDESVDAGSGSGSVTVSVSAIIDDAPKASRSLAQSRQARLPAFFDVALPTVDLRSPSCPQALLSHYVRDVPPTVFAPALDHASQLVLAVVYFRLAARLLHPALFLHPDSRIDFGLLLYDASVADPAIWRSVCAIASVYASVALHRSPDPGARAAAKADTAAFVASAHSLLPTRANEDELERVMLLGWNLHTLCRLLRVDDRDDDAGAALHALLNLTSRFGLLRSQTSPLLRVLAAYVMHADVVVAATTGAPAVLSATYADMLAAHLRGAAIFGTADTGVPVATPLLVILSRIVDLQHEADAPAAGKTDFVLKLESVSAALDNTVLVVDRTTPATAKCSRLFRLSVRAYMSCFIADHYMAARASSGVRETVIAFCTLLASDFLVWQDSLARPDALLRDSVAGQELERCILWSLTFIGSISPPGLLTPHGPCRDIIQRVFESAVSLAEFGSWTTAWRVVCTCWRDDVWTSCKSFRDVLRDRGSVVM</sequence>
<keyword evidence="2" id="KW-1185">Reference proteome</keyword>
<evidence type="ECO:0000313" key="2">
    <source>
        <dbReference type="Proteomes" id="UP001489719"/>
    </source>
</evidence>
<name>A0ACC3TX06_9ASCO</name>
<comment type="caution">
    <text evidence="1">The sequence shown here is derived from an EMBL/GenBank/DDBJ whole genome shotgun (WGS) entry which is preliminary data.</text>
</comment>
<proteinExistence type="predicted"/>